<dbReference type="EMBL" id="JAINZZ010000001">
    <property type="protein sequence ID" value="MBY8876161.1"/>
    <property type="molecule type" value="Genomic_DNA"/>
</dbReference>
<evidence type="ECO:0000313" key="3">
    <source>
        <dbReference type="Proteomes" id="UP000778578"/>
    </source>
</evidence>
<keyword evidence="3" id="KW-1185">Reference proteome</keyword>
<protein>
    <submittedName>
        <fullName evidence="2">Uncharacterized protein</fullName>
    </submittedName>
</protein>
<dbReference type="RefSeq" id="WP_222959438.1">
    <property type="nucleotide sequence ID" value="NZ_JAINZZ010000001.1"/>
</dbReference>
<organism evidence="2 3">
    <name type="scientific">Actinacidiphila acidipaludis</name>
    <dbReference type="NCBI Taxonomy" id="2873382"/>
    <lineage>
        <taxon>Bacteria</taxon>
        <taxon>Bacillati</taxon>
        <taxon>Actinomycetota</taxon>
        <taxon>Actinomycetes</taxon>
        <taxon>Kitasatosporales</taxon>
        <taxon>Streptomycetaceae</taxon>
        <taxon>Actinacidiphila</taxon>
    </lineage>
</organism>
<proteinExistence type="predicted"/>
<evidence type="ECO:0000313" key="2">
    <source>
        <dbReference type="EMBL" id="MBY8876161.1"/>
    </source>
</evidence>
<reference evidence="2 3" key="1">
    <citation type="submission" date="2021-08" db="EMBL/GenBank/DDBJ databases">
        <title>WGS of actinomycetes from Thailand.</title>
        <authorList>
            <person name="Thawai C."/>
        </authorList>
    </citation>
    <scope>NUCLEOTIDE SEQUENCE [LARGE SCALE GENOMIC DNA]</scope>
    <source>
        <strain evidence="2 3">PLK6-54</strain>
    </source>
</reference>
<feature type="region of interest" description="Disordered" evidence="1">
    <location>
        <begin position="1"/>
        <end position="20"/>
    </location>
</feature>
<name>A0ABS7PZ44_9ACTN</name>
<gene>
    <name evidence="2" type="ORF">K7862_00695</name>
</gene>
<comment type="caution">
    <text evidence="2">The sequence shown here is derived from an EMBL/GenBank/DDBJ whole genome shotgun (WGS) entry which is preliminary data.</text>
</comment>
<sequence length="126" mass="14148">MATQEELPPNGPRRPIAAAGTREHPYAHLLPIVEAELACGNRVLSAWGRSDKLLDDRSLTLAQPFHVEDLRRAFRFPANIHLYAILPRPGHPLDKPRMLMTDVDRYVTIHAPLPADWPHGDGRIAL</sequence>
<dbReference type="Proteomes" id="UP000778578">
    <property type="component" value="Unassembled WGS sequence"/>
</dbReference>
<accession>A0ABS7PZ44</accession>
<evidence type="ECO:0000256" key="1">
    <source>
        <dbReference type="SAM" id="MobiDB-lite"/>
    </source>
</evidence>